<dbReference type="InterPro" id="IPR050519">
    <property type="entry name" value="Glycosyltransf_28_UgtP"/>
</dbReference>
<dbReference type="InterPro" id="IPR007235">
    <property type="entry name" value="Glyco_trans_28_C"/>
</dbReference>
<dbReference type="GO" id="GO:0016758">
    <property type="term" value="F:hexosyltransferase activity"/>
    <property type="evidence" value="ECO:0007669"/>
    <property type="project" value="InterPro"/>
</dbReference>
<dbReference type="GO" id="GO:0009247">
    <property type="term" value="P:glycolipid biosynthetic process"/>
    <property type="evidence" value="ECO:0007669"/>
    <property type="project" value="InterPro"/>
</dbReference>
<dbReference type="Pfam" id="PF04101">
    <property type="entry name" value="Glyco_tran_28_C"/>
    <property type="match status" value="1"/>
</dbReference>
<feature type="domain" description="Glycosyl transferase family 28 C-terminal" evidence="5">
    <location>
        <begin position="204"/>
        <end position="299"/>
    </location>
</feature>
<organism evidence="7">
    <name type="scientific">Sporolactobacillus sp. Y61</name>
    <dbReference type="NCBI Taxonomy" id="3160863"/>
    <lineage>
        <taxon>Bacteria</taxon>
        <taxon>Bacillati</taxon>
        <taxon>Bacillota</taxon>
        <taxon>Bacilli</taxon>
        <taxon>Bacillales</taxon>
        <taxon>Sporolactobacillaceae</taxon>
        <taxon>Sporolactobacillus</taxon>
    </lineage>
</organism>
<dbReference type="SUPFAM" id="SSF53756">
    <property type="entry name" value="UDP-Glycosyltransferase/glycogen phosphorylase"/>
    <property type="match status" value="1"/>
</dbReference>
<dbReference type="Pfam" id="PF06925">
    <property type="entry name" value="MGDG_synth"/>
    <property type="match status" value="1"/>
</dbReference>
<name>A0AAU8IFQ7_9BACL</name>
<dbReference type="RefSeq" id="WP_353948376.1">
    <property type="nucleotide sequence ID" value="NZ_CP159510.1"/>
</dbReference>
<evidence type="ECO:0000313" key="7">
    <source>
        <dbReference type="EMBL" id="XCJ17059.1"/>
    </source>
</evidence>
<sequence length="382" mass="43189">MNRILFISSKHTGGGHQSIIKALSQQLLLLSPETAFSVIDGFELGHGFLRFSSRSYDSFAIKFPALWGLIYQLSTPFKPLVNLFIARSIRKSLLKQIHIFHPDIIVSVHNLFVGSVIHILRQEGLDIPVISLIADLDHVTSLWADKRAKYILCPTEESRQRMLKAGMAKDQLILTGFPVRREFCDLNPDTPFHRPLKDRKDLSVLLISGSQGSAQVIRIARTLLRNQNIRITIIAGHNAHLKKTMEKALYSSSAGNRVTIYGFVREMSTRMKEADLLIMRASPNVLMEAVNLCKPVIVTGALRGQEARNPQFVLKYELGFVCKDVDRLPNIISALMKNHGEQLKRLAEHQYRFRKPESARRITERLIQTASEAHTSRSLPIA</sequence>
<evidence type="ECO:0000256" key="2">
    <source>
        <dbReference type="ARBA" id="ARBA00006962"/>
    </source>
</evidence>
<evidence type="ECO:0000259" key="5">
    <source>
        <dbReference type="Pfam" id="PF04101"/>
    </source>
</evidence>
<keyword evidence="3" id="KW-0328">Glycosyltransferase</keyword>
<comment type="similarity">
    <text evidence="2">Belongs to the glycosyltransferase 28 family.</text>
</comment>
<keyword evidence="4" id="KW-0808">Transferase</keyword>
<accession>A0AAU8IFQ7</accession>
<proteinExistence type="inferred from homology"/>
<dbReference type="PANTHER" id="PTHR43025:SF3">
    <property type="entry name" value="MONOGALACTOSYLDIACYLGLYCEROL SYNTHASE 1, CHLOROPLASTIC"/>
    <property type="match status" value="1"/>
</dbReference>
<dbReference type="Gene3D" id="3.40.50.2000">
    <property type="entry name" value="Glycogen Phosphorylase B"/>
    <property type="match status" value="1"/>
</dbReference>
<protein>
    <submittedName>
        <fullName evidence="7">Glycosyltransferase</fullName>
    </submittedName>
</protein>
<evidence type="ECO:0000256" key="3">
    <source>
        <dbReference type="ARBA" id="ARBA00022676"/>
    </source>
</evidence>
<dbReference type="InterPro" id="IPR009695">
    <property type="entry name" value="Diacylglyc_glucosyltr_N"/>
</dbReference>
<evidence type="ECO:0000256" key="1">
    <source>
        <dbReference type="ARBA" id="ARBA00004370"/>
    </source>
</evidence>
<dbReference type="GO" id="GO:0016020">
    <property type="term" value="C:membrane"/>
    <property type="evidence" value="ECO:0007669"/>
    <property type="project" value="UniProtKB-SubCell"/>
</dbReference>
<evidence type="ECO:0000259" key="6">
    <source>
        <dbReference type="Pfam" id="PF06925"/>
    </source>
</evidence>
<gene>
    <name evidence="7" type="ORF">ABNN70_00440</name>
</gene>
<dbReference type="PANTHER" id="PTHR43025">
    <property type="entry name" value="MONOGALACTOSYLDIACYLGLYCEROL SYNTHASE"/>
    <property type="match status" value="1"/>
</dbReference>
<evidence type="ECO:0000256" key="4">
    <source>
        <dbReference type="ARBA" id="ARBA00022679"/>
    </source>
</evidence>
<feature type="domain" description="Diacylglycerol glucosyltransferase N-terminal" evidence="6">
    <location>
        <begin position="16"/>
        <end position="179"/>
    </location>
</feature>
<reference evidence="7" key="1">
    <citation type="submission" date="2024-06" db="EMBL/GenBank/DDBJ databases">
        <authorList>
            <person name="Fan A."/>
            <person name="Zhang F.Y."/>
            <person name="Zhang L."/>
        </authorList>
    </citation>
    <scope>NUCLEOTIDE SEQUENCE</scope>
    <source>
        <strain evidence="7">Y61</strain>
    </source>
</reference>
<dbReference type="AlphaFoldDB" id="A0AAU8IFQ7"/>
<dbReference type="EMBL" id="CP159510">
    <property type="protein sequence ID" value="XCJ17059.1"/>
    <property type="molecule type" value="Genomic_DNA"/>
</dbReference>
<comment type="subcellular location">
    <subcellularLocation>
        <location evidence="1">Membrane</location>
    </subcellularLocation>
</comment>